<evidence type="ECO:0000313" key="4">
    <source>
        <dbReference type="Proteomes" id="UP000325313"/>
    </source>
</evidence>
<comment type="caution">
    <text evidence="1">The sequence shown here is derived from an EMBL/GenBank/DDBJ whole genome shotgun (WGS) entry which is preliminary data.</text>
</comment>
<keyword evidence="3" id="KW-1185">Reference proteome</keyword>
<dbReference type="EMBL" id="VSWC01000079">
    <property type="protein sequence ID" value="KAA1095004.1"/>
    <property type="molecule type" value="Genomic_DNA"/>
</dbReference>
<evidence type="ECO:0000313" key="1">
    <source>
        <dbReference type="EMBL" id="KAA1065305.1"/>
    </source>
</evidence>
<dbReference type="EMBL" id="VDEP01000511">
    <property type="protein sequence ID" value="KAA1065305.1"/>
    <property type="molecule type" value="Genomic_DNA"/>
</dbReference>
<dbReference type="Proteomes" id="UP000324748">
    <property type="component" value="Unassembled WGS sequence"/>
</dbReference>
<reference evidence="3 4" key="1">
    <citation type="submission" date="2019-05" db="EMBL/GenBank/DDBJ databases">
        <title>Emergence of the Ug99 lineage of the wheat stem rust pathogen through somatic hybridization.</title>
        <authorList>
            <person name="Li F."/>
            <person name="Upadhyaya N.M."/>
            <person name="Sperschneider J."/>
            <person name="Matny O."/>
            <person name="Nguyen-Phuc H."/>
            <person name="Mago R."/>
            <person name="Raley C."/>
            <person name="Miller M.E."/>
            <person name="Silverstein K.A.T."/>
            <person name="Henningsen E."/>
            <person name="Hirsch C.D."/>
            <person name="Visser B."/>
            <person name="Pretorius Z.A."/>
            <person name="Steffenson B.J."/>
            <person name="Schwessinger B."/>
            <person name="Dodds P.N."/>
            <person name="Figueroa M."/>
        </authorList>
    </citation>
    <scope>NUCLEOTIDE SEQUENCE [LARGE SCALE GENOMIC DNA]</scope>
    <source>
        <strain evidence="2">21-0</strain>
        <strain evidence="1 4">Ug99</strain>
    </source>
</reference>
<evidence type="ECO:0000313" key="3">
    <source>
        <dbReference type="Proteomes" id="UP000324748"/>
    </source>
</evidence>
<name>A0A5B0LLY6_PUCGR</name>
<sequence length="79" mass="9042">MVFASWFSSGKILLKDFRGDESEDWRWNSTRYHRLEDQRTDASNASRAFQTWIGSASGLVTMDEDHTLPKMCISTGPDP</sequence>
<dbReference type="AlphaFoldDB" id="A0A5B0LLY6"/>
<proteinExistence type="predicted"/>
<gene>
    <name evidence="2" type="ORF">PGT21_034459</name>
    <name evidence="1" type="ORF">PGTUg99_021662</name>
</gene>
<dbReference type="Proteomes" id="UP000325313">
    <property type="component" value="Unassembled WGS sequence"/>
</dbReference>
<protein>
    <submittedName>
        <fullName evidence="1">Uncharacterized protein</fullName>
    </submittedName>
</protein>
<organism evidence="1 4">
    <name type="scientific">Puccinia graminis f. sp. tritici</name>
    <dbReference type="NCBI Taxonomy" id="56615"/>
    <lineage>
        <taxon>Eukaryota</taxon>
        <taxon>Fungi</taxon>
        <taxon>Dikarya</taxon>
        <taxon>Basidiomycota</taxon>
        <taxon>Pucciniomycotina</taxon>
        <taxon>Pucciniomycetes</taxon>
        <taxon>Pucciniales</taxon>
        <taxon>Pucciniaceae</taxon>
        <taxon>Puccinia</taxon>
    </lineage>
</organism>
<evidence type="ECO:0000313" key="2">
    <source>
        <dbReference type="EMBL" id="KAA1095004.1"/>
    </source>
</evidence>
<accession>A0A5B0LLY6</accession>